<dbReference type="GO" id="GO:0046872">
    <property type="term" value="F:metal ion binding"/>
    <property type="evidence" value="ECO:0007669"/>
    <property type="project" value="InterPro"/>
</dbReference>
<evidence type="ECO:0000313" key="2">
    <source>
        <dbReference type="EMBL" id="KAF8407683.1"/>
    </source>
</evidence>
<dbReference type="PANTHER" id="PTHR46932">
    <property type="entry name" value="HEAVY METAL-ASSOCIATED ISOPRENYLATED PLANT PROTEIN 47"/>
    <property type="match status" value="1"/>
</dbReference>
<feature type="domain" description="HMA" evidence="1">
    <location>
        <begin position="1"/>
        <end position="65"/>
    </location>
</feature>
<dbReference type="PANTHER" id="PTHR46932:SF12">
    <property type="entry name" value="HEAVY METAL-ASSOCIATED ISOPRENYLATED PLANT PROTEIN 47"/>
    <property type="match status" value="1"/>
</dbReference>
<dbReference type="OMA" id="EMACYDS"/>
<gene>
    <name evidence="2" type="ORF">HHK36_006818</name>
</gene>
<evidence type="ECO:0000313" key="3">
    <source>
        <dbReference type="Proteomes" id="UP000655225"/>
    </source>
</evidence>
<name>A0A835DL51_TETSI</name>
<proteinExistence type="predicted"/>
<dbReference type="Proteomes" id="UP000655225">
    <property type="component" value="Unassembled WGS sequence"/>
</dbReference>
<accession>A0A835DL51</accession>
<reference evidence="2 3" key="1">
    <citation type="submission" date="2020-04" db="EMBL/GenBank/DDBJ databases">
        <title>Plant Genome Project.</title>
        <authorList>
            <person name="Zhang R.-G."/>
        </authorList>
    </citation>
    <scope>NUCLEOTIDE SEQUENCE [LARGE SCALE GENOMIC DNA]</scope>
    <source>
        <strain evidence="2">YNK0</strain>
        <tissue evidence="2">Leaf</tissue>
    </source>
</reference>
<dbReference type="OrthoDB" id="692882at2759"/>
<keyword evidence="3" id="KW-1185">Reference proteome</keyword>
<dbReference type="InterPro" id="IPR042885">
    <property type="entry name" value="HIPP47/16"/>
</dbReference>
<dbReference type="Gene3D" id="3.30.70.100">
    <property type="match status" value="1"/>
</dbReference>
<dbReference type="EMBL" id="JABCRI010000004">
    <property type="protein sequence ID" value="KAF8407683.1"/>
    <property type="molecule type" value="Genomic_DNA"/>
</dbReference>
<dbReference type="InterPro" id="IPR006121">
    <property type="entry name" value="HMA_dom"/>
</dbReference>
<comment type="caution">
    <text evidence="2">The sequence shown here is derived from an EMBL/GenBank/DDBJ whole genome shotgun (WGS) entry which is preliminary data.</text>
</comment>
<dbReference type="PROSITE" id="PS50846">
    <property type="entry name" value="HMA_2"/>
    <property type="match status" value="1"/>
</dbReference>
<evidence type="ECO:0000259" key="1">
    <source>
        <dbReference type="PROSITE" id="PS50846"/>
    </source>
</evidence>
<protein>
    <recommendedName>
        <fullName evidence="1">HMA domain-containing protein</fullName>
    </recommendedName>
</protein>
<sequence length="177" mass="19923">MKVQIKCDKCRSKAMKIAAEAYGVSSVAIEGEDKDQVVVIGDGVDSVCLILLLRKKVGYASLISVAEVKENKEQKDETTVKKKVAKGPTPCPSSYYPHPQIYEMACYDSSPRLNLFNSISIVEEEFYRLFVAVDKALKLRGQIVSFRSFPSRKLVRETNASQYSQHCLNQRCRMGME</sequence>
<organism evidence="2 3">
    <name type="scientific">Tetracentron sinense</name>
    <name type="common">Spur-leaf</name>
    <dbReference type="NCBI Taxonomy" id="13715"/>
    <lineage>
        <taxon>Eukaryota</taxon>
        <taxon>Viridiplantae</taxon>
        <taxon>Streptophyta</taxon>
        <taxon>Embryophyta</taxon>
        <taxon>Tracheophyta</taxon>
        <taxon>Spermatophyta</taxon>
        <taxon>Magnoliopsida</taxon>
        <taxon>Trochodendrales</taxon>
        <taxon>Trochodendraceae</taxon>
        <taxon>Tetracentron</taxon>
    </lineage>
</organism>
<dbReference type="AlphaFoldDB" id="A0A835DL51"/>